<sequence length="634" mass="69252">MPVPRLSSALFGTTGWCQDLSDAALTHGARLVEEFLALFPAGSGPDDDRGVSAYAADELRAYATGGIARTLSEAEEEWTARREELRRRIAAIDTAVDGLLAEDREQGAERRELLAERRATGELLRQLSQTGAHGALVELGLLPNYSLTDTTTSLEATLYWKEAAGSDDGTDTTTAGDEDRREWVYRSETRDYERSRKLALTELAPGNSFYVNGYRHVVRALDIGSPERRAWSVWRLCPACGYARTHGDPKNDTSPCPRCGSREIADAGCVHHVLTPRRVTSRDKRDDARVRDDRDERDRRRYAVLTTVDIDPAHLAAGSWRHDSAVFGADFTRRAVVRTLNLGIDRQDGSSTVPLAGDDVRLNPFYVCTSCGGATADGRPVVDQSQHALTASLAHSTRASAHHQLWCPRRRLRGSGEAQGAGTDVPLLLAHELTTEAVRILLPASVARARERLASFTAALFAGIAARYGGDPDHIDITAASMPDGEDRDWPRRFLVVYDRLPGGTGYLHRLATSDGFREVLLKAREVIEDCDCLRKGLDGCHRCLLRRVPRPTTTRSAATRSGRCWTNCSARTANAGPPLPSPPPSTSRCTSRPRATSRSCSSTRCGSGPRSPRAVPAPTPTSPRPAPTRWTCG</sequence>
<accession>A0AAT9HIC0</accession>
<keyword evidence="1" id="KW-0175">Coiled coil</keyword>
<feature type="compositionally biased region" description="Pro residues" evidence="2">
    <location>
        <begin position="616"/>
        <end position="627"/>
    </location>
</feature>
<dbReference type="Pfam" id="PF09369">
    <property type="entry name" value="MZB"/>
    <property type="match status" value="1"/>
</dbReference>
<organism evidence="4">
    <name type="scientific">Streptomyces haneummycinicus</name>
    <dbReference type="NCBI Taxonomy" id="3074435"/>
    <lineage>
        <taxon>Bacteria</taxon>
        <taxon>Bacillati</taxon>
        <taxon>Actinomycetota</taxon>
        <taxon>Actinomycetes</taxon>
        <taxon>Kitasatosporales</taxon>
        <taxon>Streptomycetaceae</taxon>
        <taxon>Streptomyces</taxon>
    </lineage>
</organism>
<protein>
    <recommendedName>
        <fullName evidence="3">MrfA-like Zn-binding domain-containing protein</fullName>
    </recommendedName>
</protein>
<dbReference type="EMBL" id="AP035768">
    <property type="protein sequence ID" value="BFO17151.1"/>
    <property type="molecule type" value="Genomic_DNA"/>
</dbReference>
<feature type="coiled-coil region" evidence="1">
    <location>
        <begin position="68"/>
        <end position="102"/>
    </location>
</feature>
<reference evidence="4" key="2">
    <citation type="submission" date="2024-07" db="EMBL/GenBank/DDBJ databases">
        <title>Streptomyces haneummycinica sp. nov., a new antibiotic-producing actinobacterium isolated from marine sediment.</title>
        <authorList>
            <person name="Uemura M."/>
            <person name="Hamada M."/>
            <person name="Hirano S."/>
            <person name="Kobayashi K."/>
            <person name="Ohshiro T."/>
            <person name="Kobayashi T."/>
            <person name="Terahara T."/>
        </authorList>
    </citation>
    <scope>NUCLEOTIDE SEQUENCE</scope>
    <source>
        <strain evidence="4">KM77-8</strain>
    </source>
</reference>
<proteinExistence type="predicted"/>
<feature type="region of interest" description="Disordered" evidence="2">
    <location>
        <begin position="574"/>
        <end position="634"/>
    </location>
</feature>
<evidence type="ECO:0000313" key="4">
    <source>
        <dbReference type="EMBL" id="BFO17151.1"/>
    </source>
</evidence>
<evidence type="ECO:0000256" key="2">
    <source>
        <dbReference type="SAM" id="MobiDB-lite"/>
    </source>
</evidence>
<feature type="domain" description="MrfA-like Zn-binding" evidence="3">
    <location>
        <begin position="458"/>
        <end position="545"/>
    </location>
</feature>
<reference evidence="4" key="1">
    <citation type="submission" date="2024-06" db="EMBL/GenBank/DDBJ databases">
        <authorList>
            <consortium name="consrtm"/>
            <person name="Uemura M."/>
            <person name="Terahara T."/>
        </authorList>
    </citation>
    <scope>NUCLEOTIDE SEQUENCE</scope>
    <source>
        <strain evidence="4">KM77-8</strain>
    </source>
</reference>
<evidence type="ECO:0000259" key="3">
    <source>
        <dbReference type="Pfam" id="PF09369"/>
    </source>
</evidence>
<evidence type="ECO:0000256" key="1">
    <source>
        <dbReference type="SAM" id="Coils"/>
    </source>
</evidence>
<dbReference type="InterPro" id="IPR018973">
    <property type="entry name" value="MZB"/>
</dbReference>
<dbReference type="AlphaFoldDB" id="A0AAT9HIC0"/>
<name>A0AAT9HIC0_9ACTN</name>
<gene>
    <name evidence="4" type="ORF">SHKM778_35390</name>
</gene>
<feature type="compositionally biased region" description="Low complexity" evidence="2">
    <location>
        <begin position="587"/>
        <end position="615"/>
    </location>
</feature>